<organism evidence="1 2">
    <name type="scientific">Mauremys mutica</name>
    <name type="common">yellowpond turtle</name>
    <dbReference type="NCBI Taxonomy" id="74926"/>
    <lineage>
        <taxon>Eukaryota</taxon>
        <taxon>Metazoa</taxon>
        <taxon>Chordata</taxon>
        <taxon>Craniata</taxon>
        <taxon>Vertebrata</taxon>
        <taxon>Euteleostomi</taxon>
        <taxon>Archelosauria</taxon>
        <taxon>Testudinata</taxon>
        <taxon>Testudines</taxon>
        <taxon>Cryptodira</taxon>
        <taxon>Durocryptodira</taxon>
        <taxon>Testudinoidea</taxon>
        <taxon>Geoemydidae</taxon>
        <taxon>Geoemydinae</taxon>
        <taxon>Mauremys</taxon>
    </lineage>
</organism>
<gene>
    <name evidence="1" type="ORF">KIL84_003094</name>
</gene>
<dbReference type="AlphaFoldDB" id="A0A9D4AT48"/>
<reference evidence="1" key="1">
    <citation type="submission" date="2021-09" db="EMBL/GenBank/DDBJ databases">
        <title>The genome of Mauremys mutica provides insights into the evolution of semi-aquatic lifestyle.</title>
        <authorList>
            <person name="Gong S."/>
            <person name="Gao Y."/>
        </authorList>
    </citation>
    <scope>NUCLEOTIDE SEQUENCE</scope>
    <source>
        <strain evidence="1">MM-2020</strain>
        <tissue evidence="1">Muscle</tissue>
    </source>
</reference>
<protein>
    <submittedName>
        <fullName evidence="1">Uncharacterized protein</fullName>
    </submittedName>
</protein>
<keyword evidence="2" id="KW-1185">Reference proteome</keyword>
<evidence type="ECO:0000313" key="1">
    <source>
        <dbReference type="EMBL" id="KAH1167611.1"/>
    </source>
</evidence>
<dbReference type="EMBL" id="JAHDVG010000486">
    <property type="protein sequence ID" value="KAH1167611.1"/>
    <property type="molecule type" value="Genomic_DNA"/>
</dbReference>
<name>A0A9D4AT48_9SAUR</name>
<sequence>MAWAALVQSLPRGTPQPVFIPALRRRGLVPGAGAGEMGTQHCQSQLETLTAKGCSLCGCQAGLARPGLAAGSLPLGVGTSVRLRWGRRNRTPTSALQSDDKL</sequence>
<proteinExistence type="predicted"/>
<comment type="caution">
    <text evidence="1">The sequence shown here is derived from an EMBL/GenBank/DDBJ whole genome shotgun (WGS) entry which is preliminary data.</text>
</comment>
<evidence type="ECO:0000313" key="2">
    <source>
        <dbReference type="Proteomes" id="UP000827986"/>
    </source>
</evidence>
<accession>A0A9D4AT48</accession>
<dbReference type="Proteomes" id="UP000827986">
    <property type="component" value="Unassembled WGS sequence"/>
</dbReference>